<evidence type="ECO:0000313" key="6">
    <source>
        <dbReference type="Proteomes" id="UP001157186"/>
    </source>
</evidence>
<keyword evidence="2" id="KW-0808">Transferase</keyword>
<dbReference type="Proteomes" id="UP001157186">
    <property type="component" value="Unassembled WGS sequence"/>
</dbReference>
<comment type="pathway">
    <text evidence="1">Lipid metabolism.</text>
</comment>
<accession>A0ABQ6GRY5</accession>
<dbReference type="PANTHER" id="PTHR10434:SF9">
    <property type="entry name" value="PHOSPHOLIPID_GLYCEROL ACYLTRANSFERASE DOMAIN-CONTAINING PROTEIN"/>
    <property type="match status" value="1"/>
</dbReference>
<keyword evidence="6" id="KW-1185">Reference proteome</keyword>
<dbReference type="Pfam" id="PF01553">
    <property type="entry name" value="Acyltransferase"/>
    <property type="match status" value="1"/>
</dbReference>
<evidence type="ECO:0000256" key="3">
    <source>
        <dbReference type="ARBA" id="ARBA00023315"/>
    </source>
</evidence>
<evidence type="ECO:0000256" key="2">
    <source>
        <dbReference type="ARBA" id="ARBA00022679"/>
    </source>
</evidence>
<sequence>MILPKVPEQVAKNHFVVSCWFAKKILAWLNWRVTGQFPKQKKFILIVAPHTSNWDFIIAILVMLALNIRVTFLGKDSIFVGPFKWLLEKLGGVGIDRSHPHGIVGQMVNLFAAREKMILGLAPEGTRSKTSEWKKGFLHIAKQADVAVVPVSLDFNKKEVTIMSAQYVSDDIDGSLVQIKAMYQGVCAKNPHLV</sequence>
<dbReference type="SMART" id="SM00563">
    <property type="entry name" value="PlsC"/>
    <property type="match status" value="1"/>
</dbReference>
<dbReference type="GO" id="GO:0016746">
    <property type="term" value="F:acyltransferase activity"/>
    <property type="evidence" value="ECO:0007669"/>
    <property type="project" value="UniProtKB-KW"/>
</dbReference>
<dbReference type="SUPFAM" id="SSF69593">
    <property type="entry name" value="Glycerol-3-phosphate (1)-acyltransferase"/>
    <property type="match status" value="1"/>
</dbReference>
<dbReference type="RefSeq" id="WP_284243238.1">
    <property type="nucleotide sequence ID" value="NZ_BSST01000001.1"/>
</dbReference>
<keyword evidence="3 5" id="KW-0012">Acyltransferase</keyword>
<comment type="caution">
    <text evidence="5">The sequence shown here is derived from an EMBL/GenBank/DDBJ whole genome shotgun (WGS) entry which is preliminary data.</text>
</comment>
<evidence type="ECO:0000259" key="4">
    <source>
        <dbReference type="SMART" id="SM00563"/>
    </source>
</evidence>
<protein>
    <submittedName>
        <fullName evidence="5">Acyltransferase</fullName>
    </submittedName>
</protein>
<evidence type="ECO:0000313" key="5">
    <source>
        <dbReference type="EMBL" id="GLX77387.1"/>
    </source>
</evidence>
<organism evidence="5 6">
    <name type="scientific">Thalassotalea insulae</name>
    <dbReference type="NCBI Taxonomy" id="2056778"/>
    <lineage>
        <taxon>Bacteria</taxon>
        <taxon>Pseudomonadati</taxon>
        <taxon>Pseudomonadota</taxon>
        <taxon>Gammaproteobacteria</taxon>
        <taxon>Alteromonadales</taxon>
        <taxon>Colwelliaceae</taxon>
        <taxon>Thalassotalea</taxon>
    </lineage>
</organism>
<feature type="domain" description="Phospholipid/glycerol acyltransferase" evidence="4">
    <location>
        <begin position="44"/>
        <end position="156"/>
    </location>
</feature>
<gene>
    <name evidence="5" type="ORF">tinsulaeT_07270</name>
</gene>
<proteinExistence type="predicted"/>
<dbReference type="EMBL" id="BSST01000001">
    <property type="protein sequence ID" value="GLX77387.1"/>
    <property type="molecule type" value="Genomic_DNA"/>
</dbReference>
<name>A0ABQ6GRY5_9GAMM</name>
<dbReference type="InterPro" id="IPR002123">
    <property type="entry name" value="Plipid/glycerol_acylTrfase"/>
</dbReference>
<reference evidence="5 6" key="1">
    <citation type="submission" date="2023-03" db="EMBL/GenBank/DDBJ databases">
        <title>Draft genome sequence of Thalassotalea insulae KCTC 62186T.</title>
        <authorList>
            <person name="Sawabe T."/>
        </authorList>
    </citation>
    <scope>NUCLEOTIDE SEQUENCE [LARGE SCALE GENOMIC DNA]</scope>
    <source>
        <strain evidence="5 6">KCTC 62186</strain>
    </source>
</reference>
<dbReference type="PANTHER" id="PTHR10434">
    <property type="entry name" value="1-ACYL-SN-GLYCEROL-3-PHOSPHATE ACYLTRANSFERASE"/>
    <property type="match status" value="1"/>
</dbReference>
<evidence type="ECO:0000256" key="1">
    <source>
        <dbReference type="ARBA" id="ARBA00005189"/>
    </source>
</evidence>